<organism evidence="2 3">
    <name type="scientific">Acropora cervicornis</name>
    <name type="common">Staghorn coral</name>
    <dbReference type="NCBI Taxonomy" id="6130"/>
    <lineage>
        <taxon>Eukaryota</taxon>
        <taxon>Metazoa</taxon>
        <taxon>Cnidaria</taxon>
        <taxon>Anthozoa</taxon>
        <taxon>Hexacorallia</taxon>
        <taxon>Scleractinia</taxon>
        <taxon>Astrocoeniina</taxon>
        <taxon>Acroporidae</taxon>
        <taxon>Acropora</taxon>
    </lineage>
</organism>
<dbReference type="InterPro" id="IPR051324">
    <property type="entry name" value="Stress/Tellurium_Resist"/>
</dbReference>
<reference evidence="2" key="2">
    <citation type="journal article" date="2023" name="Science">
        <title>Genomic signatures of disease resistance in endangered staghorn corals.</title>
        <authorList>
            <person name="Vollmer S.V."/>
            <person name="Selwyn J.D."/>
            <person name="Despard B.A."/>
            <person name="Roesel C.L."/>
        </authorList>
    </citation>
    <scope>NUCLEOTIDE SEQUENCE</scope>
    <source>
        <strain evidence="2">K2</strain>
    </source>
</reference>
<evidence type="ECO:0000259" key="1">
    <source>
        <dbReference type="PROSITE" id="PS50053"/>
    </source>
</evidence>
<dbReference type="SUPFAM" id="SSF54236">
    <property type="entry name" value="Ubiquitin-like"/>
    <property type="match status" value="1"/>
</dbReference>
<dbReference type="InterPro" id="IPR003325">
    <property type="entry name" value="TerD"/>
</dbReference>
<evidence type="ECO:0000313" key="3">
    <source>
        <dbReference type="Proteomes" id="UP001249851"/>
    </source>
</evidence>
<dbReference type="PROSITE" id="PS50053">
    <property type="entry name" value="UBIQUITIN_2"/>
    <property type="match status" value="1"/>
</dbReference>
<dbReference type="PANTHER" id="PTHR32097:SF17">
    <property type="entry name" value="CAMP-BINDING PROTEIN 1-RELATED"/>
    <property type="match status" value="1"/>
</dbReference>
<gene>
    <name evidence="2" type="ORF">P5673_025875</name>
</gene>
<protein>
    <recommendedName>
        <fullName evidence="1">Ubiquitin-like domain-containing protein</fullName>
    </recommendedName>
</protein>
<dbReference type="InterPro" id="IPR000626">
    <property type="entry name" value="Ubiquitin-like_dom"/>
</dbReference>
<proteinExistence type="predicted"/>
<dbReference type="AlphaFoldDB" id="A0AAD9Q1C2"/>
<dbReference type="Proteomes" id="UP001249851">
    <property type="component" value="Unassembled WGS sequence"/>
</dbReference>
<evidence type="ECO:0000313" key="2">
    <source>
        <dbReference type="EMBL" id="KAK2552923.1"/>
    </source>
</evidence>
<feature type="domain" description="Ubiquitin-like" evidence="1">
    <location>
        <begin position="94"/>
        <end position="170"/>
    </location>
</feature>
<reference evidence="2" key="1">
    <citation type="journal article" date="2023" name="G3 (Bethesda)">
        <title>Whole genome assembly and annotation of the endangered Caribbean coral Acropora cervicornis.</title>
        <authorList>
            <person name="Selwyn J.D."/>
            <person name="Vollmer S.V."/>
        </authorList>
    </citation>
    <scope>NUCLEOTIDE SEQUENCE</scope>
    <source>
        <strain evidence="2">K2</strain>
    </source>
</reference>
<dbReference type="PANTHER" id="PTHR32097">
    <property type="entry name" value="CAMP-BINDING PROTEIN 1-RELATED"/>
    <property type="match status" value="1"/>
</dbReference>
<dbReference type="InterPro" id="IPR029071">
    <property type="entry name" value="Ubiquitin-like_domsf"/>
</dbReference>
<dbReference type="EMBL" id="JARQWQ010000082">
    <property type="protein sequence ID" value="KAK2552923.1"/>
    <property type="molecule type" value="Genomic_DNA"/>
</dbReference>
<keyword evidence="3" id="KW-1185">Reference proteome</keyword>
<comment type="caution">
    <text evidence="2">The sequence shown here is derived from an EMBL/GenBank/DDBJ whole genome shotgun (WGS) entry which is preliminary data.</text>
</comment>
<name>A0AAD9Q1C2_ACRCE</name>
<dbReference type="Pfam" id="PF02342">
    <property type="entry name" value="TerD"/>
    <property type="match status" value="1"/>
</dbReference>
<accession>A0AAD9Q1C2</accession>
<dbReference type="Gene3D" id="3.10.20.90">
    <property type="entry name" value="Phosphatidylinositol 3-kinase Catalytic Subunit, Chain A, domain 1"/>
    <property type="match status" value="1"/>
</dbReference>
<sequence>MYCDLCQTRKLRREFPSDTITDKCEHAPLHCLRCLTKHVQQFQKCSQCSECIKTDNPRYLQCLATLDSLFPKLAASPSTAEDVHSSTGSFTGNQTISVVMLGGDSTVVAYQPFMAIRDLKIFVQQRLGPVPDKQRILYKEQELKTHLDSGKIATLQDYAVKPFSTLHLIVVLYEITNESLDNVIFDLFWGFPVSGCDYLDASVLMYKRQSFQAVVDYGHTAFQGVSHSGDVMDHAKRLGHHTINVKLKSLPAAVDKLFFTLSAWNSPNISKYKNPSLRFFNAREPNKQLCSDQMQHAAYSQAIIMCSLCKINGIWKVFSLRQLSAGNAENYTPLQQTIGGIIAQGLC</sequence>
<dbReference type="CDD" id="cd17039">
    <property type="entry name" value="Ubl_ubiquitin_like"/>
    <property type="match status" value="1"/>
</dbReference>
<dbReference type="Gene3D" id="2.60.60.30">
    <property type="entry name" value="sav2460 like domains"/>
    <property type="match status" value="1"/>
</dbReference>